<dbReference type="Proteomes" id="UP000198976">
    <property type="component" value="Chromosome I"/>
</dbReference>
<dbReference type="GO" id="GO:0032259">
    <property type="term" value="P:methylation"/>
    <property type="evidence" value="ECO:0007669"/>
    <property type="project" value="UniProtKB-KW"/>
</dbReference>
<dbReference type="InterPro" id="IPR046816">
    <property type="entry name" value="MmeI_Mtase"/>
</dbReference>
<dbReference type="InterPro" id="IPR046820">
    <property type="entry name" value="MmeI_TRD"/>
</dbReference>
<keyword evidence="11" id="KW-1185">Reference proteome</keyword>
<evidence type="ECO:0000259" key="8">
    <source>
        <dbReference type="Pfam" id="PF20467"/>
    </source>
</evidence>
<name>A0ABY0V5U3_9ACTO</name>
<comment type="catalytic activity">
    <reaction evidence="4">
        <text>a 2'-deoxyadenosine in DNA + S-adenosyl-L-methionine = an N(6)-methyl-2'-deoxyadenosine in DNA + S-adenosyl-L-homocysteine + H(+)</text>
        <dbReference type="Rhea" id="RHEA:15197"/>
        <dbReference type="Rhea" id="RHEA-COMP:12418"/>
        <dbReference type="Rhea" id="RHEA-COMP:12419"/>
        <dbReference type="ChEBI" id="CHEBI:15378"/>
        <dbReference type="ChEBI" id="CHEBI:57856"/>
        <dbReference type="ChEBI" id="CHEBI:59789"/>
        <dbReference type="ChEBI" id="CHEBI:90615"/>
        <dbReference type="ChEBI" id="CHEBI:90616"/>
        <dbReference type="EC" id="2.1.1.72"/>
    </reaction>
</comment>
<reference evidence="10 11" key="1">
    <citation type="submission" date="2016-10" db="EMBL/GenBank/DDBJ databases">
        <authorList>
            <person name="Varghese N."/>
            <person name="Submissions S."/>
        </authorList>
    </citation>
    <scope>NUCLEOTIDE SEQUENCE [LARGE SCALE GENOMIC DNA]</scope>
    <source>
        <strain evidence="10 11">DSM 9169</strain>
    </source>
</reference>
<feature type="domain" description="MmeI-like helicase spacer" evidence="6">
    <location>
        <begin position="199"/>
        <end position="274"/>
    </location>
</feature>
<dbReference type="Pfam" id="PF20473">
    <property type="entry name" value="MmeI_Mtase"/>
    <property type="match status" value="1"/>
</dbReference>
<dbReference type="SUPFAM" id="SSF53335">
    <property type="entry name" value="S-adenosyl-L-methionine-dependent methyltransferases"/>
    <property type="match status" value="1"/>
</dbReference>
<evidence type="ECO:0000256" key="2">
    <source>
        <dbReference type="ARBA" id="ARBA00022603"/>
    </source>
</evidence>
<feature type="domain" description="MmeI-like target recognition" evidence="7">
    <location>
        <begin position="645"/>
        <end position="848"/>
    </location>
</feature>
<evidence type="ECO:0000313" key="10">
    <source>
        <dbReference type="EMBL" id="SDT87784.1"/>
    </source>
</evidence>
<proteinExistence type="predicted"/>
<evidence type="ECO:0000259" key="7">
    <source>
        <dbReference type="Pfam" id="PF20466"/>
    </source>
</evidence>
<evidence type="ECO:0000256" key="3">
    <source>
        <dbReference type="ARBA" id="ARBA00022679"/>
    </source>
</evidence>
<dbReference type="EC" id="2.1.1.72" evidence="1"/>
<evidence type="ECO:0000259" key="6">
    <source>
        <dbReference type="Pfam" id="PF20465"/>
    </source>
</evidence>
<dbReference type="InterPro" id="IPR046817">
    <property type="entry name" value="MmeI_N"/>
</dbReference>
<evidence type="ECO:0000259" key="5">
    <source>
        <dbReference type="Pfam" id="PF20464"/>
    </source>
</evidence>
<evidence type="ECO:0000256" key="4">
    <source>
        <dbReference type="ARBA" id="ARBA00047942"/>
    </source>
</evidence>
<organism evidence="10 11">
    <name type="scientific">Schaalia radingae</name>
    <dbReference type="NCBI Taxonomy" id="131110"/>
    <lineage>
        <taxon>Bacteria</taxon>
        <taxon>Bacillati</taxon>
        <taxon>Actinomycetota</taxon>
        <taxon>Actinomycetes</taxon>
        <taxon>Actinomycetales</taxon>
        <taxon>Actinomycetaceae</taxon>
        <taxon>Schaalia</taxon>
    </lineage>
</organism>
<dbReference type="InterPro" id="IPR050953">
    <property type="entry name" value="N4_N6_ade-DNA_methylase"/>
</dbReference>
<keyword evidence="2 10" id="KW-0489">Methyltransferase</keyword>
<accession>A0ABY0V5U3</accession>
<keyword evidence="3" id="KW-0808">Transferase</keyword>
<dbReference type="PANTHER" id="PTHR33841:SF1">
    <property type="entry name" value="DNA METHYLTRANSFERASE A"/>
    <property type="match status" value="1"/>
</dbReference>
<feature type="domain" description="MmeI-like DNA-methyltransferase" evidence="9">
    <location>
        <begin position="364"/>
        <end position="623"/>
    </location>
</feature>
<dbReference type="Pfam" id="PF20465">
    <property type="entry name" value="MmeI_hel"/>
    <property type="match status" value="1"/>
</dbReference>
<evidence type="ECO:0000313" key="11">
    <source>
        <dbReference type="Proteomes" id="UP000198976"/>
    </source>
</evidence>
<dbReference type="GO" id="GO:0008168">
    <property type="term" value="F:methyltransferase activity"/>
    <property type="evidence" value="ECO:0007669"/>
    <property type="project" value="UniProtKB-KW"/>
</dbReference>
<dbReference type="InterPro" id="IPR029063">
    <property type="entry name" value="SAM-dependent_MTases_sf"/>
</dbReference>
<dbReference type="Gene3D" id="3.40.50.150">
    <property type="entry name" value="Vaccinia Virus protein VP39"/>
    <property type="match status" value="1"/>
</dbReference>
<dbReference type="EMBL" id="LT629792">
    <property type="protein sequence ID" value="SDT87784.1"/>
    <property type="molecule type" value="Genomic_DNA"/>
</dbReference>
<dbReference type="Pfam" id="PF20467">
    <property type="entry name" value="MmeI_C"/>
    <property type="match status" value="1"/>
</dbReference>
<protein>
    <recommendedName>
        <fullName evidence="1">site-specific DNA-methyltransferase (adenine-specific)</fullName>
        <ecNumber evidence="1">2.1.1.72</ecNumber>
    </recommendedName>
</protein>
<evidence type="ECO:0000256" key="1">
    <source>
        <dbReference type="ARBA" id="ARBA00011900"/>
    </source>
</evidence>
<dbReference type="Pfam" id="PF20464">
    <property type="entry name" value="MmeI_N"/>
    <property type="match status" value="1"/>
</dbReference>
<dbReference type="Pfam" id="PF20466">
    <property type="entry name" value="MmeI_TRD"/>
    <property type="match status" value="1"/>
</dbReference>
<gene>
    <name evidence="10" type="ORF">SAMN04489714_0472</name>
</gene>
<feature type="domain" description="MmeI-like C-terminal" evidence="8">
    <location>
        <begin position="850"/>
        <end position="929"/>
    </location>
</feature>
<dbReference type="PANTHER" id="PTHR33841">
    <property type="entry name" value="DNA METHYLTRANSFERASE YEEA-RELATED"/>
    <property type="match status" value="1"/>
</dbReference>
<sequence length="930" mass="105470">MAALSEKEKKRAAHAFSEKWATRGYEKGDTHSFWLELLRTVYGMDDVTSKCRFEQKTSAGGFIDVIIPDAQTIVEQKSRGVNLDKPELRQGVLVTPYEQAKRYADSLPNRERPDRIIVSNFGSIRIHDLNKEHPATDYVSFELGELAEQRSLLSFLTDPDSLRSSREKAASIDAGALIGKLHAALLEQYIDPESTQTQHALNVLCVRIVFCLFAEDAGLFEKDAFYRYLSSFDAQQLRSAFLELFKVLDTPVPDRDPYLSDRLRAFPYVNGGLFKGSVEIPNFTESIRSLLLDEVAQDTDWSQISPTIFGGVFESTLNPETRRSGGMHYTSPENIHKVIDPLFLDDLRSELDTVLTADGLTERQRDNRLRKFHEKLGSLTFFDPACGSGNFLTETYIELRRLENVVIGELLRNQTMLDFEEVGDSPVKVSLHQFYGIEINDFAVSVARTALWIAQLQANIESETIILREIDDLPLRDSASIHEGNALTMDWQSVLPAQRCSFVMGNPPFIGYSNKSAQQRADMELVFDGMKQHGLLDYVAGWYRKAADYMEGTSIEAAFVSTNSICQGQQVAPLWRPLFERGITINFAHRSFVWGNEASDQAHVHVVIVGFSYVARKKKVLFDVQEIDEGVSQSVDNINGYLVDAANVFIERRSKPLCDVPPMSAGGKPTENGNLLMWEHEKDELLKVEPAAEKWIRRFSMGEEFIKGKKRYCLWLVDCTPQELRAMPHVLERVRKVKEFRENSTKAATRKKAETPWLFDEVRPPKGDRYIGVPKVSSERREYIPIGFVRDGMIPGDKLYFIADASIYDFGIFTSQFHNAWMRTVAGRLEMRYSYANTIVYNNFVWPKANDAQRALVEQKAQAVLDARDQYQGAALADLYDPDNAWLYPALTRAHHELDAAVEAAYGVDFDGDEQKIVAHLFDLYTQATA</sequence>
<evidence type="ECO:0000259" key="9">
    <source>
        <dbReference type="Pfam" id="PF20473"/>
    </source>
</evidence>
<dbReference type="InterPro" id="IPR046819">
    <property type="entry name" value="MmeI_hel"/>
</dbReference>
<dbReference type="RefSeq" id="WP_092648310.1">
    <property type="nucleotide sequence ID" value="NZ_LT629792.1"/>
</dbReference>
<feature type="domain" description="MmeI-like N-terminal" evidence="5">
    <location>
        <begin position="12"/>
        <end position="188"/>
    </location>
</feature>
<dbReference type="InterPro" id="IPR046818">
    <property type="entry name" value="MmeI_C"/>
</dbReference>